<accession>A0ABP0E9B5</accession>
<reference evidence="2 3" key="1">
    <citation type="submission" date="2024-01" db="EMBL/GenBank/DDBJ databases">
        <authorList>
            <person name="Allen C."/>
            <person name="Tagirdzhanova G."/>
        </authorList>
    </citation>
    <scope>NUCLEOTIDE SEQUENCE [LARGE SCALE GENOMIC DNA]</scope>
    <source>
        <strain evidence="2 3">CBS 119000</strain>
    </source>
</reference>
<proteinExistence type="predicted"/>
<evidence type="ECO:0000256" key="1">
    <source>
        <dbReference type="SAM" id="MobiDB-lite"/>
    </source>
</evidence>
<keyword evidence="3" id="KW-1185">Reference proteome</keyword>
<feature type="non-terminal residue" evidence="2">
    <location>
        <position position="146"/>
    </location>
</feature>
<feature type="region of interest" description="Disordered" evidence="1">
    <location>
        <begin position="19"/>
        <end position="41"/>
    </location>
</feature>
<sequence>MEAKETSDLMAMLLEMRQEQQAMRQAQQAERAEAPEQRRLDNARMHHLYEQIEGMRAGQWQATEAAAAAAAAADTATAAPAIPAVGPPGIPDWAPRRRPMIPELAEFNGDRQAYPAWRQLLTNKLELDGPSVTLGSAKSEAVEDKN</sequence>
<protein>
    <submittedName>
        <fullName evidence="2">Uncharacterized protein</fullName>
    </submittedName>
</protein>
<feature type="compositionally biased region" description="Basic and acidic residues" evidence="1">
    <location>
        <begin position="30"/>
        <end position="41"/>
    </location>
</feature>
<dbReference type="EMBL" id="CAWUON010000388">
    <property type="protein sequence ID" value="CAK7275650.1"/>
    <property type="molecule type" value="Genomic_DNA"/>
</dbReference>
<evidence type="ECO:0000313" key="2">
    <source>
        <dbReference type="EMBL" id="CAK7275650.1"/>
    </source>
</evidence>
<dbReference type="Proteomes" id="UP001642502">
    <property type="component" value="Unassembled WGS sequence"/>
</dbReference>
<feature type="compositionally biased region" description="Low complexity" evidence="1">
    <location>
        <begin position="19"/>
        <end position="29"/>
    </location>
</feature>
<name>A0ABP0E9B5_9PEZI</name>
<comment type="caution">
    <text evidence="2">The sequence shown here is derived from an EMBL/GenBank/DDBJ whole genome shotgun (WGS) entry which is preliminary data.</text>
</comment>
<organism evidence="2 3">
    <name type="scientific">Sporothrix epigloea</name>
    <dbReference type="NCBI Taxonomy" id="1892477"/>
    <lineage>
        <taxon>Eukaryota</taxon>
        <taxon>Fungi</taxon>
        <taxon>Dikarya</taxon>
        <taxon>Ascomycota</taxon>
        <taxon>Pezizomycotina</taxon>
        <taxon>Sordariomycetes</taxon>
        <taxon>Sordariomycetidae</taxon>
        <taxon>Ophiostomatales</taxon>
        <taxon>Ophiostomataceae</taxon>
        <taxon>Sporothrix</taxon>
    </lineage>
</organism>
<evidence type="ECO:0000313" key="3">
    <source>
        <dbReference type="Proteomes" id="UP001642502"/>
    </source>
</evidence>
<gene>
    <name evidence="2" type="ORF">SEPCBS119000_006782</name>
</gene>